<evidence type="ECO:0000256" key="5">
    <source>
        <dbReference type="PROSITE-ProRule" id="PRU10141"/>
    </source>
</evidence>
<proteinExistence type="predicted"/>
<keyword evidence="8" id="KW-0723">Serine/threonine-protein kinase</keyword>
<dbReference type="CDD" id="cd14014">
    <property type="entry name" value="STKc_PknB_like"/>
    <property type="match status" value="1"/>
</dbReference>
<evidence type="ECO:0000256" key="3">
    <source>
        <dbReference type="ARBA" id="ARBA00022777"/>
    </source>
</evidence>
<keyword evidence="1" id="KW-0808">Transferase</keyword>
<organism evidence="8 9">
    <name type="scientific">Actinomadura logoneensis</name>
    <dbReference type="NCBI Taxonomy" id="2293572"/>
    <lineage>
        <taxon>Bacteria</taxon>
        <taxon>Bacillati</taxon>
        <taxon>Actinomycetota</taxon>
        <taxon>Actinomycetes</taxon>
        <taxon>Streptosporangiales</taxon>
        <taxon>Thermomonosporaceae</taxon>
        <taxon>Actinomadura</taxon>
    </lineage>
</organism>
<dbReference type="PANTHER" id="PTHR43289">
    <property type="entry name" value="MITOGEN-ACTIVATED PROTEIN KINASE KINASE KINASE 20-RELATED"/>
    <property type="match status" value="1"/>
</dbReference>
<keyword evidence="3 8" id="KW-0418">Kinase</keyword>
<dbReference type="AlphaFoldDB" id="A0A372JR76"/>
<evidence type="ECO:0000256" key="1">
    <source>
        <dbReference type="ARBA" id="ARBA00022679"/>
    </source>
</evidence>
<dbReference type="InterPro" id="IPR008271">
    <property type="entry name" value="Ser/Thr_kinase_AS"/>
</dbReference>
<dbReference type="InterPro" id="IPR000719">
    <property type="entry name" value="Prot_kinase_dom"/>
</dbReference>
<dbReference type="PROSITE" id="PS00108">
    <property type="entry name" value="PROTEIN_KINASE_ST"/>
    <property type="match status" value="1"/>
</dbReference>
<dbReference type="Proteomes" id="UP000261811">
    <property type="component" value="Unassembled WGS sequence"/>
</dbReference>
<dbReference type="InterPro" id="IPR011009">
    <property type="entry name" value="Kinase-like_dom_sf"/>
</dbReference>
<keyword evidence="2 5" id="KW-0547">Nucleotide-binding</keyword>
<dbReference type="EMBL" id="QURH01000144">
    <property type="protein sequence ID" value="RFU42264.1"/>
    <property type="molecule type" value="Genomic_DNA"/>
</dbReference>
<dbReference type="PROSITE" id="PS00107">
    <property type="entry name" value="PROTEIN_KINASE_ATP"/>
    <property type="match status" value="1"/>
</dbReference>
<keyword evidence="4 5" id="KW-0067">ATP-binding</keyword>
<dbReference type="GO" id="GO:0004674">
    <property type="term" value="F:protein serine/threonine kinase activity"/>
    <property type="evidence" value="ECO:0007669"/>
    <property type="project" value="UniProtKB-KW"/>
</dbReference>
<keyword evidence="9" id="KW-1185">Reference proteome</keyword>
<dbReference type="SMART" id="SM00220">
    <property type="entry name" value="S_TKc"/>
    <property type="match status" value="1"/>
</dbReference>
<keyword evidence="6" id="KW-0812">Transmembrane</keyword>
<reference evidence="8 9" key="1">
    <citation type="submission" date="2018-08" db="EMBL/GenBank/DDBJ databases">
        <title>Actinomadura jelena sp. nov., a novel Actinomycete isolated from soil in Chad.</title>
        <authorList>
            <person name="Shi L."/>
        </authorList>
    </citation>
    <scope>NUCLEOTIDE SEQUENCE [LARGE SCALE GENOMIC DNA]</scope>
    <source>
        <strain evidence="8 9">NEAU-G17</strain>
    </source>
</reference>
<evidence type="ECO:0000256" key="2">
    <source>
        <dbReference type="ARBA" id="ARBA00022741"/>
    </source>
</evidence>
<dbReference type="Gene3D" id="1.10.510.10">
    <property type="entry name" value="Transferase(Phosphotransferase) domain 1"/>
    <property type="match status" value="1"/>
</dbReference>
<dbReference type="Gene3D" id="3.30.200.20">
    <property type="entry name" value="Phosphorylase Kinase, domain 1"/>
    <property type="match status" value="1"/>
</dbReference>
<dbReference type="GO" id="GO:0005524">
    <property type="term" value="F:ATP binding"/>
    <property type="evidence" value="ECO:0007669"/>
    <property type="project" value="UniProtKB-UniRule"/>
</dbReference>
<keyword evidence="6" id="KW-1133">Transmembrane helix</keyword>
<comment type="caution">
    <text evidence="8">The sequence shown here is derived from an EMBL/GenBank/DDBJ whole genome shotgun (WGS) entry which is preliminary data.</text>
</comment>
<dbReference type="Pfam" id="PF00069">
    <property type="entry name" value="Pkinase"/>
    <property type="match status" value="1"/>
</dbReference>
<keyword evidence="6" id="KW-0472">Membrane</keyword>
<dbReference type="PANTHER" id="PTHR43289:SF34">
    <property type="entry name" value="SERINE_THREONINE-PROTEIN KINASE YBDM-RELATED"/>
    <property type="match status" value="1"/>
</dbReference>
<dbReference type="InterPro" id="IPR017441">
    <property type="entry name" value="Protein_kinase_ATP_BS"/>
</dbReference>
<dbReference type="RefSeq" id="WP_117356765.1">
    <property type="nucleotide sequence ID" value="NZ_QURH01000144.1"/>
</dbReference>
<evidence type="ECO:0000256" key="4">
    <source>
        <dbReference type="ARBA" id="ARBA00022840"/>
    </source>
</evidence>
<gene>
    <name evidence="8" type="ORF">DZF91_07565</name>
</gene>
<feature type="transmembrane region" description="Helical" evidence="6">
    <location>
        <begin position="302"/>
        <end position="322"/>
    </location>
</feature>
<feature type="binding site" evidence="5">
    <location>
        <position position="45"/>
    </location>
    <ligand>
        <name>ATP</name>
        <dbReference type="ChEBI" id="CHEBI:30616"/>
    </ligand>
</feature>
<name>A0A372JR76_9ACTN</name>
<sequence length="323" mass="34396">MAYDDLRPGDPHRLGEYRLVKRLGAGGMGRVFLGRSVSGLPVAVKLIHHDLAGDQAFRSRFAREVEAARAISGAFTAPVIDADPDADPPWLVTQFLTGLSLQEAIERHGPMPAPAVAALGAGLAEALVSIHQAGIVHRDLKPSNIMLCADGPRVIDFGVAHAVAAEAITRTGAIVGTPAYMAPEQATEGVCGPASDVFSLGCVLAYAATGRPPYGPGSAQIQLYRIVHEQPNLDAITDRPLHHLVRACLANDPAARPTARALLDHLARPPRGTTWLPAPVATDIHQRTIALPRRRFLTRLPVLLAIAFLLPALILGVTLYFWG</sequence>
<evidence type="ECO:0000259" key="7">
    <source>
        <dbReference type="PROSITE" id="PS50011"/>
    </source>
</evidence>
<evidence type="ECO:0000313" key="9">
    <source>
        <dbReference type="Proteomes" id="UP000261811"/>
    </source>
</evidence>
<evidence type="ECO:0000256" key="6">
    <source>
        <dbReference type="SAM" id="Phobius"/>
    </source>
</evidence>
<protein>
    <submittedName>
        <fullName evidence="8">Serine/threonine protein kinase</fullName>
    </submittedName>
</protein>
<dbReference type="SUPFAM" id="SSF56112">
    <property type="entry name" value="Protein kinase-like (PK-like)"/>
    <property type="match status" value="1"/>
</dbReference>
<evidence type="ECO:0000313" key="8">
    <source>
        <dbReference type="EMBL" id="RFU42264.1"/>
    </source>
</evidence>
<dbReference type="PROSITE" id="PS50011">
    <property type="entry name" value="PROTEIN_KINASE_DOM"/>
    <property type="match status" value="1"/>
</dbReference>
<feature type="domain" description="Protein kinase" evidence="7">
    <location>
        <begin position="17"/>
        <end position="268"/>
    </location>
</feature>
<accession>A0A372JR76</accession>
<dbReference type="OrthoDB" id="9762169at2"/>